<dbReference type="GeneID" id="55565242"/>
<gene>
    <name evidence="3" type="ORF">NCTC11820_01482</name>
</gene>
<evidence type="ECO:0000313" key="4">
    <source>
        <dbReference type="Proteomes" id="UP000250245"/>
    </source>
</evidence>
<dbReference type="Proteomes" id="UP000250245">
    <property type="component" value="Unassembled WGS sequence"/>
</dbReference>
<sequence length="331" mass="35975">MSSNRTARYLSIALLFLSLLVAFAGISRLTFLRPSANVAFQSEPTRTAVVLTGKNLLESTGDKVTIRATGPAKQEVFLGIALTADAQAFAKSVDHLELTDFKADNQLASRSIKAKKTDSAPGEQTLPDGFQQLATPAQSDTADLTSLDIWKQSAHGTGKASLTWQLSDNRWSAVAFVVNPPDKPDKADKSDKSSKAAHTPKAAGPQLELKWKLKHEPSSFWGILLVIVGIIGAGAIGTFLTLLVLSERRSRAKRLDTLEKDQARQIASQVTSAVTGDAPTDTGVIPAVHPTRRSLRMAEEAENRTRRAKKTRRRAEKEEPKDAETEDTHEE</sequence>
<evidence type="ECO:0000256" key="1">
    <source>
        <dbReference type="SAM" id="MobiDB-lite"/>
    </source>
</evidence>
<reference evidence="3 4" key="1">
    <citation type="submission" date="2018-06" db="EMBL/GenBank/DDBJ databases">
        <authorList>
            <consortium name="Pathogen Informatics"/>
            <person name="Doyle S."/>
        </authorList>
    </citation>
    <scope>NUCLEOTIDE SEQUENCE [LARGE SCALE GENOMIC DNA]</scope>
    <source>
        <strain evidence="3 4">NCTC11820</strain>
    </source>
</reference>
<feature type="region of interest" description="Disordered" evidence="1">
    <location>
        <begin position="269"/>
        <end position="331"/>
    </location>
</feature>
<protein>
    <submittedName>
        <fullName evidence="3">Uncharacterized protein</fullName>
    </submittedName>
</protein>
<keyword evidence="2" id="KW-0472">Membrane</keyword>
<dbReference type="AlphaFoldDB" id="A0A2X2YLS4"/>
<dbReference type="RefSeq" id="WP_013189135.1">
    <property type="nucleotide sequence ID" value="NZ_CP068112.1"/>
</dbReference>
<feature type="compositionally biased region" description="Basic and acidic residues" evidence="1">
    <location>
        <begin position="296"/>
        <end position="305"/>
    </location>
</feature>
<organism evidence="3 4">
    <name type="scientific">Mobiluncus curtisii</name>
    <dbReference type="NCBI Taxonomy" id="2051"/>
    <lineage>
        <taxon>Bacteria</taxon>
        <taxon>Bacillati</taxon>
        <taxon>Actinomycetota</taxon>
        <taxon>Actinomycetes</taxon>
        <taxon>Actinomycetales</taxon>
        <taxon>Actinomycetaceae</taxon>
        <taxon>Mobiluncus</taxon>
    </lineage>
</organism>
<proteinExistence type="predicted"/>
<evidence type="ECO:0000313" key="3">
    <source>
        <dbReference type="EMBL" id="SQB65386.1"/>
    </source>
</evidence>
<dbReference type="EMBL" id="UASJ01000001">
    <property type="protein sequence ID" value="SQB65386.1"/>
    <property type="molecule type" value="Genomic_DNA"/>
</dbReference>
<keyword evidence="2" id="KW-1133">Transmembrane helix</keyword>
<feature type="region of interest" description="Disordered" evidence="1">
    <location>
        <begin position="179"/>
        <end position="203"/>
    </location>
</feature>
<feature type="transmembrane region" description="Helical" evidence="2">
    <location>
        <begin position="220"/>
        <end position="245"/>
    </location>
</feature>
<feature type="compositionally biased region" description="Basic and acidic residues" evidence="1">
    <location>
        <begin position="182"/>
        <end position="194"/>
    </location>
</feature>
<evidence type="ECO:0000256" key="2">
    <source>
        <dbReference type="SAM" id="Phobius"/>
    </source>
</evidence>
<accession>A0A2X2YLS4</accession>
<name>A0A2X2YLS4_9ACTO</name>
<keyword evidence="2" id="KW-0812">Transmembrane</keyword>